<dbReference type="AlphaFoldDB" id="A0A0F9HZT0"/>
<organism evidence="1">
    <name type="scientific">marine sediment metagenome</name>
    <dbReference type="NCBI Taxonomy" id="412755"/>
    <lineage>
        <taxon>unclassified sequences</taxon>
        <taxon>metagenomes</taxon>
        <taxon>ecological metagenomes</taxon>
    </lineage>
</organism>
<dbReference type="EMBL" id="LAZR01015515">
    <property type="protein sequence ID" value="KKM09972.1"/>
    <property type="molecule type" value="Genomic_DNA"/>
</dbReference>
<proteinExistence type="predicted"/>
<protein>
    <submittedName>
        <fullName evidence="1">Uncharacterized protein</fullName>
    </submittedName>
</protein>
<accession>A0A0F9HZT0</accession>
<reference evidence="1" key="1">
    <citation type="journal article" date="2015" name="Nature">
        <title>Complex archaea that bridge the gap between prokaryotes and eukaryotes.</title>
        <authorList>
            <person name="Spang A."/>
            <person name="Saw J.H."/>
            <person name="Jorgensen S.L."/>
            <person name="Zaremba-Niedzwiedzka K."/>
            <person name="Martijn J."/>
            <person name="Lind A.E."/>
            <person name="van Eijk R."/>
            <person name="Schleper C."/>
            <person name="Guy L."/>
            <person name="Ettema T.J."/>
        </authorList>
    </citation>
    <scope>NUCLEOTIDE SEQUENCE</scope>
</reference>
<gene>
    <name evidence="1" type="ORF">LCGC14_1722150</name>
</gene>
<comment type="caution">
    <text evidence="1">The sequence shown here is derived from an EMBL/GenBank/DDBJ whole genome shotgun (WGS) entry which is preliminary data.</text>
</comment>
<sequence length="118" mass="13362">MKTLPKFADIIGLYADDETDASTPNKPEDSQYTQQQIEDFCDELASLAILFPTSTANKTVQIIRHLQTKMKPLKSLERMCAAIIVHNEPLGEGRERYYIRGDMFRRIDAALSELAGIE</sequence>
<evidence type="ECO:0000313" key="1">
    <source>
        <dbReference type="EMBL" id="KKM09972.1"/>
    </source>
</evidence>
<name>A0A0F9HZT0_9ZZZZ</name>